<dbReference type="RefSeq" id="WP_420069072.1">
    <property type="nucleotide sequence ID" value="NZ_JBCHKQ010000001.1"/>
</dbReference>
<dbReference type="Proteomes" id="UP001466331">
    <property type="component" value="Unassembled WGS sequence"/>
</dbReference>
<evidence type="ECO:0000256" key="6">
    <source>
        <dbReference type="ARBA" id="ARBA00023136"/>
    </source>
</evidence>
<evidence type="ECO:0000256" key="4">
    <source>
        <dbReference type="ARBA" id="ARBA00022967"/>
    </source>
</evidence>
<comment type="caution">
    <text evidence="8">The sequence shown here is derived from an EMBL/GenBank/DDBJ whole genome shotgun (WGS) entry which is preliminary data.</text>
</comment>
<keyword evidence="5 7" id="KW-1133">Transmembrane helix</keyword>
<feature type="transmembrane region" description="Helical" evidence="7">
    <location>
        <begin position="125"/>
        <end position="149"/>
    </location>
</feature>
<evidence type="ECO:0000256" key="7">
    <source>
        <dbReference type="SAM" id="Phobius"/>
    </source>
</evidence>
<feature type="transmembrane region" description="Helical" evidence="7">
    <location>
        <begin position="6"/>
        <end position="26"/>
    </location>
</feature>
<reference evidence="8 9" key="1">
    <citation type="submission" date="2024-03" db="EMBL/GenBank/DDBJ databases">
        <title>Ignisphaera cupida sp. nov., a hyperthermophilic hydrolytic archaeon from a hot spring of Kamchatka, and proposal of Ignisphaeraceae fam. nov.</title>
        <authorList>
            <person name="Podosokorskaya O.A."/>
            <person name="Elcheninov A.G."/>
            <person name="Maltseva A.I."/>
            <person name="Zayulina K.S."/>
            <person name="Novikov A."/>
            <person name="Merkel A.Y."/>
        </authorList>
    </citation>
    <scope>NUCLEOTIDE SEQUENCE [LARGE SCALE GENOMIC DNA]</scope>
    <source>
        <strain evidence="8 9">38H-sp</strain>
    </source>
</reference>
<sequence>MSFFIFSVFYNPVFYFFLGASLVIFAPSSIRDALKLGFFTMVLLFFAGSFQFVMETFWLDVTGMLAFRLIVFFVGFSVILLAAFYLGKSFFPKLMECFYDFIRDGSIISLVLGLVFIIMDQRMSFLQSVFAFFSAGIGFLIALLAFVGISNSIRDKVVPTSMQGLPVRILSAGLVSMFFMAVGEAFLYNF</sequence>
<organism evidence="8 9">
    <name type="scientific">Rarispira pelagica</name>
    <dbReference type="NCBI Taxonomy" id="3141764"/>
    <lineage>
        <taxon>Bacteria</taxon>
        <taxon>Pseudomonadati</taxon>
        <taxon>Spirochaetota</taxon>
        <taxon>Spirochaetia</taxon>
        <taxon>Winmispirales</taxon>
        <taxon>Winmispiraceae</taxon>
        <taxon>Rarispira</taxon>
    </lineage>
</organism>
<feature type="transmembrane region" description="Helical" evidence="7">
    <location>
        <begin position="98"/>
        <end position="119"/>
    </location>
</feature>
<evidence type="ECO:0000256" key="2">
    <source>
        <dbReference type="ARBA" id="ARBA00022448"/>
    </source>
</evidence>
<feature type="transmembrane region" description="Helical" evidence="7">
    <location>
        <begin position="65"/>
        <end position="86"/>
    </location>
</feature>
<proteinExistence type="predicted"/>
<gene>
    <name evidence="8" type="ORF">WKV44_03630</name>
</gene>
<keyword evidence="9" id="KW-1185">Reference proteome</keyword>
<feature type="transmembrane region" description="Helical" evidence="7">
    <location>
        <begin position="33"/>
        <end position="53"/>
    </location>
</feature>
<comment type="subcellular location">
    <subcellularLocation>
        <location evidence="1">Endomembrane system</location>
        <topology evidence="1">Multi-pass membrane protein</topology>
    </subcellularLocation>
</comment>
<keyword evidence="4" id="KW-1278">Translocase</keyword>
<dbReference type="InterPro" id="IPR003667">
    <property type="entry name" value="NqrDE/RnfAE"/>
</dbReference>
<keyword evidence="3 7" id="KW-0812">Transmembrane</keyword>
<evidence type="ECO:0000313" key="8">
    <source>
        <dbReference type="EMBL" id="MEM5947629.1"/>
    </source>
</evidence>
<evidence type="ECO:0000256" key="5">
    <source>
        <dbReference type="ARBA" id="ARBA00022989"/>
    </source>
</evidence>
<name>A0ABU9UAD0_9SPIR</name>
<evidence type="ECO:0000256" key="3">
    <source>
        <dbReference type="ARBA" id="ARBA00022692"/>
    </source>
</evidence>
<dbReference type="EMBL" id="JBCHKQ010000001">
    <property type="protein sequence ID" value="MEM5947629.1"/>
    <property type="molecule type" value="Genomic_DNA"/>
</dbReference>
<accession>A0ABU9UAD0</accession>
<evidence type="ECO:0000256" key="1">
    <source>
        <dbReference type="ARBA" id="ARBA00004127"/>
    </source>
</evidence>
<keyword evidence="6 7" id="KW-0472">Membrane</keyword>
<evidence type="ECO:0000313" key="9">
    <source>
        <dbReference type="Proteomes" id="UP001466331"/>
    </source>
</evidence>
<dbReference type="Pfam" id="PF02508">
    <property type="entry name" value="Rnf-Nqr"/>
    <property type="match status" value="1"/>
</dbReference>
<protein>
    <submittedName>
        <fullName evidence="8">Rnf-Nqr domain containing protein</fullName>
    </submittedName>
</protein>
<keyword evidence="2" id="KW-0813">Transport</keyword>
<feature type="transmembrane region" description="Helical" evidence="7">
    <location>
        <begin position="169"/>
        <end position="188"/>
    </location>
</feature>